<evidence type="ECO:0000256" key="1">
    <source>
        <dbReference type="SAM" id="SignalP"/>
    </source>
</evidence>
<reference evidence="2 3" key="1">
    <citation type="submission" date="2019-01" db="EMBL/GenBank/DDBJ databases">
        <title>Filimonas sp. strain TTM-71.</title>
        <authorList>
            <person name="Chen W.-M."/>
        </authorList>
    </citation>
    <scope>NUCLEOTIDE SEQUENCE [LARGE SCALE GENOMIC DNA]</scope>
    <source>
        <strain evidence="2 3">TTM-71</strain>
    </source>
</reference>
<organism evidence="2 3">
    <name type="scientific">Filimonas effusa</name>
    <dbReference type="NCBI Taxonomy" id="2508721"/>
    <lineage>
        <taxon>Bacteria</taxon>
        <taxon>Pseudomonadati</taxon>
        <taxon>Bacteroidota</taxon>
        <taxon>Chitinophagia</taxon>
        <taxon>Chitinophagales</taxon>
        <taxon>Chitinophagaceae</taxon>
        <taxon>Filimonas</taxon>
    </lineage>
</organism>
<dbReference type="PROSITE" id="PS51257">
    <property type="entry name" value="PROKAR_LIPOPROTEIN"/>
    <property type="match status" value="1"/>
</dbReference>
<feature type="chain" id="PRO_5020523547" description="LVIVD repeat-containing protein" evidence="1">
    <location>
        <begin position="24"/>
        <end position="425"/>
    </location>
</feature>
<protein>
    <recommendedName>
        <fullName evidence="4">LVIVD repeat-containing protein</fullName>
    </recommendedName>
</protein>
<comment type="caution">
    <text evidence="2">The sequence shown here is derived from an EMBL/GenBank/DDBJ whole genome shotgun (WGS) entry which is preliminary data.</text>
</comment>
<evidence type="ECO:0000313" key="3">
    <source>
        <dbReference type="Proteomes" id="UP000290545"/>
    </source>
</evidence>
<keyword evidence="1" id="KW-0732">Signal</keyword>
<evidence type="ECO:0000313" key="2">
    <source>
        <dbReference type="EMBL" id="RXK81958.1"/>
    </source>
</evidence>
<keyword evidence="3" id="KW-1185">Reference proteome</keyword>
<dbReference type="AlphaFoldDB" id="A0A4Q1D250"/>
<feature type="signal peptide" evidence="1">
    <location>
        <begin position="1"/>
        <end position="23"/>
    </location>
</feature>
<sequence length="425" mass="46287">MKKKSVVYVLLAMTIGIFSFSCTKDKITESYSFYRPVYQVPDEVKASIKSSTPRSIKSTGKLAVRGNFIYLSELNKGVHIIDFSNPSAPANIGFVAIPGCVDLAVRDHYLYADCYTSLVVVDIADPRNTKLTQFMDNVFPDRYAGLASGSGKILVDWEKVDTVVTRRFDTEFDKTLNGSVVLNDAFFSLTSSNSSKSTSGGNSTGGSMARFALNDDRLYTVGYSDMNVLNVSNAAAPSFVKKQNIGGLIETIFPYKNNLFIGSQLGMYIYSLSNKDNPALLSQLLHVQAWDPVIADGDFAYVTLRGAVRATATNPSGSWLELVNVKDLTKPVLIKQYSGIFSNAQGLSKDENVLLVCDGVSGLKVFDATDPVDMKLTTTITGFNALDVIALNGLALVMAEDGLHFMDYTSPANIKQLSILTWAKN</sequence>
<dbReference type="RefSeq" id="WP_129005355.1">
    <property type="nucleotide sequence ID" value="NZ_SDHZ01000003.1"/>
</dbReference>
<dbReference type="SUPFAM" id="SSF63825">
    <property type="entry name" value="YWTD domain"/>
    <property type="match status" value="1"/>
</dbReference>
<accession>A0A4Q1D250</accession>
<name>A0A4Q1D250_9BACT</name>
<dbReference type="Proteomes" id="UP000290545">
    <property type="component" value="Unassembled WGS sequence"/>
</dbReference>
<dbReference type="InterPro" id="IPR013211">
    <property type="entry name" value="LVIVD"/>
</dbReference>
<dbReference type="OrthoDB" id="1521841at2"/>
<proteinExistence type="predicted"/>
<evidence type="ECO:0008006" key="4">
    <source>
        <dbReference type="Google" id="ProtNLM"/>
    </source>
</evidence>
<dbReference type="EMBL" id="SDHZ01000003">
    <property type="protein sequence ID" value="RXK81958.1"/>
    <property type="molecule type" value="Genomic_DNA"/>
</dbReference>
<gene>
    <name evidence="2" type="ORF">ESB13_19455</name>
</gene>
<dbReference type="Pfam" id="PF08309">
    <property type="entry name" value="LVIVD"/>
    <property type="match status" value="2"/>
</dbReference>